<organism evidence="1">
    <name type="scientific">marine sediment metagenome</name>
    <dbReference type="NCBI Taxonomy" id="412755"/>
    <lineage>
        <taxon>unclassified sequences</taxon>
        <taxon>metagenomes</taxon>
        <taxon>ecological metagenomes</taxon>
    </lineage>
</organism>
<feature type="non-terminal residue" evidence="1">
    <location>
        <position position="36"/>
    </location>
</feature>
<sequence length="36" mass="4096">QASIEAQKRITAKQEIVSQEERLPVRDREQSEAGQS</sequence>
<feature type="non-terminal residue" evidence="1">
    <location>
        <position position="1"/>
    </location>
</feature>
<gene>
    <name evidence="1" type="ORF">S01H4_67322</name>
</gene>
<name>X1DNV5_9ZZZZ</name>
<evidence type="ECO:0000313" key="1">
    <source>
        <dbReference type="EMBL" id="GAH21872.1"/>
    </source>
</evidence>
<accession>X1DNV5</accession>
<dbReference type="AlphaFoldDB" id="X1DNV5"/>
<protein>
    <submittedName>
        <fullName evidence="1">Uncharacterized protein</fullName>
    </submittedName>
</protein>
<comment type="caution">
    <text evidence="1">The sequence shown here is derived from an EMBL/GenBank/DDBJ whole genome shotgun (WGS) entry which is preliminary data.</text>
</comment>
<reference evidence="1" key="1">
    <citation type="journal article" date="2014" name="Front. Microbiol.">
        <title>High frequency of phylogenetically diverse reductive dehalogenase-homologous genes in deep subseafloor sedimentary metagenomes.</title>
        <authorList>
            <person name="Kawai M."/>
            <person name="Futagami T."/>
            <person name="Toyoda A."/>
            <person name="Takaki Y."/>
            <person name="Nishi S."/>
            <person name="Hori S."/>
            <person name="Arai W."/>
            <person name="Tsubouchi T."/>
            <person name="Morono Y."/>
            <person name="Uchiyama I."/>
            <person name="Ito T."/>
            <person name="Fujiyama A."/>
            <person name="Inagaki F."/>
            <person name="Takami H."/>
        </authorList>
    </citation>
    <scope>NUCLEOTIDE SEQUENCE</scope>
    <source>
        <strain evidence="1">Expedition CK06-06</strain>
    </source>
</reference>
<proteinExistence type="predicted"/>
<dbReference type="EMBL" id="BART01042276">
    <property type="protein sequence ID" value="GAH21872.1"/>
    <property type="molecule type" value="Genomic_DNA"/>
</dbReference>